<feature type="non-terminal residue" evidence="1">
    <location>
        <position position="1"/>
    </location>
</feature>
<proteinExistence type="predicted"/>
<protein>
    <submittedName>
        <fullName evidence="1">Uncharacterized protein</fullName>
    </submittedName>
</protein>
<dbReference type="EMBL" id="LAZR01061278">
    <property type="protein sequence ID" value="KKK63895.1"/>
    <property type="molecule type" value="Genomic_DNA"/>
</dbReference>
<sequence>LYLFLIIVADKNGVSFYRKEKICDAVSLDYSQFEIAKDRLVNMKLIAFESYSVLSPNGYYQVLPIEAKAPDYHKQITQKLTDKLFRE</sequence>
<evidence type="ECO:0000313" key="1">
    <source>
        <dbReference type="EMBL" id="KKK63895.1"/>
    </source>
</evidence>
<gene>
    <name evidence="1" type="ORF">LCGC14_2989670</name>
</gene>
<comment type="caution">
    <text evidence="1">The sequence shown here is derived from an EMBL/GenBank/DDBJ whole genome shotgun (WGS) entry which is preliminary data.</text>
</comment>
<accession>A0A0F8XRU1</accession>
<dbReference type="AlphaFoldDB" id="A0A0F8XRU1"/>
<reference evidence="1" key="1">
    <citation type="journal article" date="2015" name="Nature">
        <title>Complex archaea that bridge the gap between prokaryotes and eukaryotes.</title>
        <authorList>
            <person name="Spang A."/>
            <person name="Saw J.H."/>
            <person name="Jorgensen S.L."/>
            <person name="Zaremba-Niedzwiedzka K."/>
            <person name="Martijn J."/>
            <person name="Lind A.E."/>
            <person name="van Eijk R."/>
            <person name="Schleper C."/>
            <person name="Guy L."/>
            <person name="Ettema T.J."/>
        </authorList>
    </citation>
    <scope>NUCLEOTIDE SEQUENCE</scope>
</reference>
<name>A0A0F8XRU1_9ZZZZ</name>
<organism evidence="1">
    <name type="scientific">marine sediment metagenome</name>
    <dbReference type="NCBI Taxonomy" id="412755"/>
    <lineage>
        <taxon>unclassified sequences</taxon>
        <taxon>metagenomes</taxon>
        <taxon>ecological metagenomes</taxon>
    </lineage>
</organism>